<feature type="chain" id="PRO_5047522878" evidence="1">
    <location>
        <begin position="23"/>
        <end position="190"/>
    </location>
</feature>
<gene>
    <name evidence="2" type="ORF">ABVK25_001634</name>
</gene>
<dbReference type="EMBL" id="JBHFEH010000003">
    <property type="protein sequence ID" value="KAL2058016.1"/>
    <property type="molecule type" value="Genomic_DNA"/>
</dbReference>
<evidence type="ECO:0000256" key="1">
    <source>
        <dbReference type="SAM" id="SignalP"/>
    </source>
</evidence>
<keyword evidence="1" id="KW-0732">Signal</keyword>
<feature type="signal peptide" evidence="1">
    <location>
        <begin position="1"/>
        <end position="22"/>
    </location>
</feature>
<evidence type="ECO:0000313" key="3">
    <source>
        <dbReference type="Proteomes" id="UP001590951"/>
    </source>
</evidence>
<organism evidence="2 3">
    <name type="scientific">Lepraria finkii</name>
    <dbReference type="NCBI Taxonomy" id="1340010"/>
    <lineage>
        <taxon>Eukaryota</taxon>
        <taxon>Fungi</taxon>
        <taxon>Dikarya</taxon>
        <taxon>Ascomycota</taxon>
        <taxon>Pezizomycotina</taxon>
        <taxon>Lecanoromycetes</taxon>
        <taxon>OSLEUM clade</taxon>
        <taxon>Lecanoromycetidae</taxon>
        <taxon>Lecanorales</taxon>
        <taxon>Lecanorineae</taxon>
        <taxon>Stereocaulaceae</taxon>
        <taxon>Lepraria</taxon>
    </lineage>
</organism>
<name>A0ABR4BJL8_9LECA</name>
<evidence type="ECO:0000313" key="2">
    <source>
        <dbReference type="EMBL" id="KAL2058016.1"/>
    </source>
</evidence>
<proteinExistence type="predicted"/>
<comment type="caution">
    <text evidence="2">The sequence shown here is derived from an EMBL/GenBank/DDBJ whole genome shotgun (WGS) entry which is preliminary data.</text>
</comment>
<dbReference type="Proteomes" id="UP001590951">
    <property type="component" value="Unassembled WGS sequence"/>
</dbReference>
<sequence>MLFKSLLFALVSLKLIASSAAAAVQASSGIFTFNNTVASSSDTGDLGAYPVPGTRVNLNIYTTSAQEPIPDRYMLMCVIEAQNVLAEVQAGDPIKHGKLEFRYGNVQITLKDLSSPKGRFLNNIAAWTLKGMAEWMNQFEMFKELTVGVYYNQYYCGTAVVKKLLTGDGVTANATETATAVSKTGGVEAA</sequence>
<reference evidence="2 3" key="1">
    <citation type="submission" date="2024-09" db="EMBL/GenBank/DDBJ databases">
        <title>Rethinking Asexuality: The Enigmatic Case of Functional Sexual Genes in Lepraria (Stereocaulaceae).</title>
        <authorList>
            <person name="Doellman M."/>
            <person name="Sun Y."/>
            <person name="Barcenas-Pena A."/>
            <person name="Lumbsch H.T."/>
            <person name="Grewe F."/>
        </authorList>
    </citation>
    <scope>NUCLEOTIDE SEQUENCE [LARGE SCALE GENOMIC DNA]</scope>
    <source>
        <strain evidence="2 3">Grewe 0041</strain>
    </source>
</reference>
<keyword evidence="3" id="KW-1185">Reference proteome</keyword>
<protein>
    <submittedName>
        <fullName evidence="2">Uncharacterized protein</fullName>
    </submittedName>
</protein>
<accession>A0ABR4BJL8</accession>